<evidence type="ECO:0000256" key="2">
    <source>
        <dbReference type="ARBA" id="ARBA00023242"/>
    </source>
</evidence>
<dbReference type="Pfam" id="PF16987">
    <property type="entry name" value="KIX_2"/>
    <property type="match status" value="1"/>
</dbReference>
<dbReference type="AlphaFoldDB" id="A0ABD2SVJ8"/>
<keyword evidence="2" id="KW-0539">Nucleus</keyword>
<dbReference type="EMBL" id="JBJKTR010000013">
    <property type="protein sequence ID" value="KAL3347880.1"/>
    <property type="molecule type" value="Genomic_DNA"/>
</dbReference>
<dbReference type="FunFam" id="1.10.246.20:FF:000003">
    <property type="entry name" value="Mediator of RNA polymerase II transcription subunit 15a"/>
    <property type="match status" value="1"/>
</dbReference>
<dbReference type="GO" id="GO:0005634">
    <property type="term" value="C:nucleus"/>
    <property type="evidence" value="ECO:0007669"/>
    <property type="project" value="UniProtKB-SubCell"/>
</dbReference>
<comment type="caution">
    <text evidence="5">The sequence shown here is derived from an EMBL/GenBank/DDBJ whole genome shotgun (WGS) entry which is preliminary data.</text>
</comment>
<dbReference type="Gene3D" id="1.10.246.20">
    <property type="entry name" value="Coactivator CBP, KIX domain"/>
    <property type="match status" value="1"/>
</dbReference>
<name>A0ABD2SVJ8_9SOLN</name>
<feature type="region of interest" description="Disordered" evidence="3">
    <location>
        <begin position="1"/>
        <end position="24"/>
    </location>
</feature>
<evidence type="ECO:0000313" key="6">
    <source>
        <dbReference type="Proteomes" id="UP001627284"/>
    </source>
</evidence>
<reference evidence="5 6" key="1">
    <citation type="submission" date="2024-05" db="EMBL/GenBank/DDBJ databases">
        <title>De novo assembly of an allotetraploid wild potato.</title>
        <authorList>
            <person name="Hosaka A.J."/>
        </authorList>
    </citation>
    <scope>NUCLEOTIDE SEQUENCE [LARGE SCALE GENOMIC DNA]</scope>
    <source>
        <tissue evidence="5">Young leaves</tissue>
    </source>
</reference>
<dbReference type="InterPro" id="IPR044661">
    <property type="entry name" value="MED15a/b/c-like"/>
</dbReference>
<proteinExistence type="predicted"/>
<keyword evidence="6" id="KW-1185">Reference proteome</keyword>
<evidence type="ECO:0000256" key="1">
    <source>
        <dbReference type="ARBA" id="ARBA00004123"/>
    </source>
</evidence>
<evidence type="ECO:0000256" key="3">
    <source>
        <dbReference type="SAM" id="MobiDB-lite"/>
    </source>
</evidence>
<evidence type="ECO:0000313" key="5">
    <source>
        <dbReference type="EMBL" id="KAL3347880.1"/>
    </source>
</evidence>
<protein>
    <recommendedName>
        <fullName evidence="4">Mediator complex subunit 15 KIX domain-containing protein</fullName>
    </recommendedName>
</protein>
<feature type="compositionally biased region" description="Gly residues" evidence="3">
    <location>
        <begin position="11"/>
        <end position="20"/>
    </location>
</feature>
<feature type="domain" description="Mediator complex subunit 15 KIX" evidence="4">
    <location>
        <begin position="27"/>
        <end position="106"/>
    </location>
</feature>
<sequence length="139" mass="15302">MDWSNWRAQAQGGGEGGGAAAGALSSDDWRTQLFPESRQMIVNKIMETLKRHLPVSGQEEVQNLEKITVSFEEKIYSAATSQQDYLQKISLKMLTMETKSQNPMANSIQPNLASSGQNALGPGEFKEFWCGIEMDGSKA</sequence>
<accession>A0ABD2SVJ8</accession>
<dbReference type="SUPFAM" id="SSF47040">
    <property type="entry name" value="Kix domain of CBP (creb binding protein)"/>
    <property type="match status" value="1"/>
</dbReference>
<evidence type="ECO:0000259" key="4">
    <source>
        <dbReference type="Pfam" id="PF16987"/>
    </source>
</evidence>
<organism evidence="5 6">
    <name type="scientific">Solanum stoloniferum</name>
    <dbReference type="NCBI Taxonomy" id="62892"/>
    <lineage>
        <taxon>Eukaryota</taxon>
        <taxon>Viridiplantae</taxon>
        <taxon>Streptophyta</taxon>
        <taxon>Embryophyta</taxon>
        <taxon>Tracheophyta</taxon>
        <taxon>Spermatophyta</taxon>
        <taxon>Magnoliopsida</taxon>
        <taxon>eudicotyledons</taxon>
        <taxon>Gunneridae</taxon>
        <taxon>Pentapetalae</taxon>
        <taxon>asterids</taxon>
        <taxon>lamiids</taxon>
        <taxon>Solanales</taxon>
        <taxon>Solanaceae</taxon>
        <taxon>Solanoideae</taxon>
        <taxon>Solaneae</taxon>
        <taxon>Solanum</taxon>
    </lineage>
</organism>
<dbReference type="PANTHER" id="PTHR33137">
    <property type="entry name" value="MEDIATOR OF RNA POLYMERASE II TRANSCRIPTION SUBUNIT 15A-RELATED"/>
    <property type="match status" value="1"/>
</dbReference>
<dbReference type="Proteomes" id="UP001627284">
    <property type="component" value="Unassembled WGS sequence"/>
</dbReference>
<comment type="subcellular location">
    <subcellularLocation>
        <location evidence="1">Nucleus</location>
    </subcellularLocation>
</comment>
<dbReference type="InterPro" id="IPR036546">
    <property type="entry name" value="MED15_KIX"/>
</dbReference>
<dbReference type="InterPro" id="IPR036529">
    <property type="entry name" value="KIX_dom_sf"/>
</dbReference>
<gene>
    <name evidence="5" type="ORF">AABB24_021492</name>
</gene>
<dbReference type="PANTHER" id="PTHR33137:SF4">
    <property type="entry name" value="MEDIATOR OF RNA POLYMERASE II TRANSCRIPTION SUBUNIT 15A-RELATED"/>
    <property type="match status" value="1"/>
</dbReference>